<feature type="region of interest" description="Disordered" evidence="1">
    <location>
        <begin position="197"/>
        <end position="221"/>
    </location>
</feature>
<proteinExistence type="predicted"/>
<comment type="caution">
    <text evidence="3">The sequence shown here is derived from an EMBL/GenBank/DDBJ whole genome shotgun (WGS) entry which is preliminary data.</text>
</comment>
<evidence type="ECO:0000313" key="4">
    <source>
        <dbReference type="Proteomes" id="UP000520814"/>
    </source>
</evidence>
<dbReference type="Proteomes" id="UP000520814">
    <property type="component" value="Unassembled WGS sequence"/>
</dbReference>
<dbReference type="AlphaFoldDB" id="A0A7W9SMR0"/>
<keyword evidence="2" id="KW-0732">Signal</keyword>
<evidence type="ECO:0000256" key="2">
    <source>
        <dbReference type="SAM" id="SignalP"/>
    </source>
</evidence>
<dbReference type="EMBL" id="JACHGW010000001">
    <property type="protein sequence ID" value="MBB6049490.1"/>
    <property type="molecule type" value="Genomic_DNA"/>
</dbReference>
<evidence type="ECO:0000313" key="3">
    <source>
        <dbReference type="EMBL" id="MBB6049490.1"/>
    </source>
</evidence>
<sequence>MKCITALAALSLVVGTLSPAQAQEKVVLENLGITFKTVPGYDIVPPEKLAPGLDFELRGQWSKSKLGFQSNNRSLTIHVVDGMAILALPADKTGLYKPGELPEGDAKTITAIIEKIIPGFVVQKTAKVKLANHDALACLFSLDVPEANDEVTGRLVFVATKNKVLLILFGTTNEQWDLRSKDLDRMLGTLKFIGEEPAPTVKPAAPAEKPTKPAPKKAKGK</sequence>
<reference evidence="3 4" key="1">
    <citation type="submission" date="2020-08" db="EMBL/GenBank/DDBJ databases">
        <title>Genomic Encyclopedia of Type Strains, Phase IV (KMG-IV): sequencing the most valuable type-strain genomes for metagenomic binning, comparative biology and taxonomic classification.</title>
        <authorList>
            <person name="Goeker M."/>
        </authorList>
    </citation>
    <scope>NUCLEOTIDE SEQUENCE [LARGE SCALE GENOMIC DNA]</scope>
    <source>
        <strain evidence="3 4">DSM 23562</strain>
    </source>
</reference>
<organism evidence="3 4">
    <name type="scientific">Armatimonas rosea</name>
    <dbReference type="NCBI Taxonomy" id="685828"/>
    <lineage>
        <taxon>Bacteria</taxon>
        <taxon>Bacillati</taxon>
        <taxon>Armatimonadota</taxon>
        <taxon>Armatimonadia</taxon>
        <taxon>Armatimonadales</taxon>
        <taxon>Armatimonadaceae</taxon>
        <taxon>Armatimonas</taxon>
    </lineage>
</organism>
<keyword evidence="4" id="KW-1185">Reference proteome</keyword>
<gene>
    <name evidence="3" type="ORF">HNQ39_001252</name>
</gene>
<feature type="compositionally biased region" description="Low complexity" evidence="1">
    <location>
        <begin position="197"/>
        <end position="208"/>
    </location>
</feature>
<feature type="signal peptide" evidence="2">
    <location>
        <begin position="1"/>
        <end position="22"/>
    </location>
</feature>
<protein>
    <submittedName>
        <fullName evidence="3">Uncharacterized protein</fullName>
    </submittedName>
</protein>
<accession>A0A7W9SMR0</accession>
<dbReference type="RefSeq" id="WP_184193090.1">
    <property type="nucleotide sequence ID" value="NZ_JACHGW010000001.1"/>
</dbReference>
<name>A0A7W9SMR0_ARMRO</name>
<evidence type="ECO:0000256" key="1">
    <source>
        <dbReference type="SAM" id="MobiDB-lite"/>
    </source>
</evidence>
<feature type="chain" id="PRO_5031473361" evidence="2">
    <location>
        <begin position="23"/>
        <end position="221"/>
    </location>
</feature>